<protein>
    <submittedName>
        <fullName evidence="1">Uncharacterized protein</fullName>
    </submittedName>
</protein>
<dbReference type="Proteomes" id="UP000827872">
    <property type="component" value="Linkage Group LG15"/>
</dbReference>
<sequence>MAAGEGGADSLPPPSPFLPGPERALEEAAASGKLSLAGRHLRHFPGGAARRWDLSDTTQAELEQKAQKTSRGFLASPQEEEVLRTQLCS</sequence>
<proteinExistence type="predicted"/>
<organism evidence="1 2">
    <name type="scientific">Sphaerodactylus townsendi</name>
    <dbReference type="NCBI Taxonomy" id="933632"/>
    <lineage>
        <taxon>Eukaryota</taxon>
        <taxon>Metazoa</taxon>
        <taxon>Chordata</taxon>
        <taxon>Craniata</taxon>
        <taxon>Vertebrata</taxon>
        <taxon>Euteleostomi</taxon>
        <taxon>Lepidosauria</taxon>
        <taxon>Squamata</taxon>
        <taxon>Bifurcata</taxon>
        <taxon>Gekkota</taxon>
        <taxon>Sphaerodactylidae</taxon>
        <taxon>Sphaerodactylus</taxon>
    </lineage>
</organism>
<evidence type="ECO:0000313" key="1">
    <source>
        <dbReference type="EMBL" id="KAH7997417.1"/>
    </source>
</evidence>
<evidence type="ECO:0000313" key="2">
    <source>
        <dbReference type="Proteomes" id="UP000827872"/>
    </source>
</evidence>
<reference evidence="1" key="1">
    <citation type="submission" date="2021-08" db="EMBL/GenBank/DDBJ databases">
        <title>The first chromosome-level gecko genome reveals the dynamic sex chromosomes of Neotropical dwarf geckos (Sphaerodactylidae: Sphaerodactylus).</title>
        <authorList>
            <person name="Pinto B.J."/>
            <person name="Keating S.E."/>
            <person name="Gamble T."/>
        </authorList>
    </citation>
    <scope>NUCLEOTIDE SEQUENCE</scope>
    <source>
        <strain evidence="1">TG3544</strain>
    </source>
</reference>
<comment type="caution">
    <text evidence="1">The sequence shown here is derived from an EMBL/GenBank/DDBJ whole genome shotgun (WGS) entry which is preliminary data.</text>
</comment>
<accession>A0ACB8EX07</accession>
<keyword evidence="2" id="KW-1185">Reference proteome</keyword>
<dbReference type="EMBL" id="CM037628">
    <property type="protein sequence ID" value="KAH7997417.1"/>
    <property type="molecule type" value="Genomic_DNA"/>
</dbReference>
<gene>
    <name evidence="1" type="ORF">K3G42_015291</name>
</gene>
<name>A0ACB8EX07_9SAUR</name>